<evidence type="ECO:0000313" key="3">
    <source>
        <dbReference type="Proteomes" id="UP001501594"/>
    </source>
</evidence>
<dbReference type="Proteomes" id="UP001501594">
    <property type="component" value="Unassembled WGS sequence"/>
</dbReference>
<feature type="region of interest" description="Disordered" evidence="1">
    <location>
        <begin position="1"/>
        <end position="64"/>
    </location>
</feature>
<comment type="caution">
    <text evidence="2">The sequence shown here is derived from an EMBL/GenBank/DDBJ whole genome shotgun (WGS) entry which is preliminary data.</text>
</comment>
<feature type="compositionally biased region" description="Basic and acidic residues" evidence="1">
    <location>
        <begin position="42"/>
        <end position="64"/>
    </location>
</feature>
<proteinExistence type="predicted"/>
<organism evidence="2 3">
    <name type="scientific">Frondihabitans peucedani</name>
    <dbReference type="NCBI Taxonomy" id="598626"/>
    <lineage>
        <taxon>Bacteria</taxon>
        <taxon>Bacillati</taxon>
        <taxon>Actinomycetota</taxon>
        <taxon>Actinomycetes</taxon>
        <taxon>Micrococcales</taxon>
        <taxon>Microbacteriaceae</taxon>
        <taxon>Frondihabitans</taxon>
    </lineage>
</organism>
<evidence type="ECO:0000313" key="2">
    <source>
        <dbReference type="EMBL" id="GAA4267600.1"/>
    </source>
</evidence>
<reference evidence="3" key="1">
    <citation type="journal article" date="2019" name="Int. J. Syst. Evol. Microbiol.">
        <title>The Global Catalogue of Microorganisms (GCM) 10K type strain sequencing project: providing services to taxonomists for standard genome sequencing and annotation.</title>
        <authorList>
            <consortium name="The Broad Institute Genomics Platform"/>
            <consortium name="The Broad Institute Genome Sequencing Center for Infectious Disease"/>
            <person name="Wu L."/>
            <person name="Ma J."/>
        </authorList>
    </citation>
    <scope>NUCLEOTIDE SEQUENCE [LARGE SCALE GENOMIC DNA]</scope>
    <source>
        <strain evidence="3">JCM 17442</strain>
    </source>
</reference>
<accession>A0ABP8E5U9</accession>
<gene>
    <name evidence="2" type="ORF">GCM10022256_32120</name>
</gene>
<name>A0ABP8E5U9_9MICO</name>
<keyword evidence="3" id="KW-1185">Reference proteome</keyword>
<sequence length="64" mass="7071">MVDDAQDHASATPAEPPRGRRRPGRRVTTEPAPGSDPTPAPIDRRRDTHDNDARLKADKPPHWG</sequence>
<dbReference type="RefSeq" id="WP_344798052.1">
    <property type="nucleotide sequence ID" value="NZ_BAABAU010000005.1"/>
</dbReference>
<protein>
    <recommendedName>
        <fullName evidence="4">Ppx/GppA family phosphatase</fullName>
    </recommendedName>
</protein>
<dbReference type="EMBL" id="BAABAU010000005">
    <property type="protein sequence ID" value="GAA4267600.1"/>
    <property type="molecule type" value="Genomic_DNA"/>
</dbReference>
<evidence type="ECO:0008006" key="4">
    <source>
        <dbReference type="Google" id="ProtNLM"/>
    </source>
</evidence>
<evidence type="ECO:0000256" key="1">
    <source>
        <dbReference type="SAM" id="MobiDB-lite"/>
    </source>
</evidence>